<dbReference type="EC" id="1.2.1.3" evidence="3"/>
<gene>
    <name evidence="8" type="primary">MSC7</name>
    <name evidence="8" type="ORF">OHK93_000581</name>
</gene>
<evidence type="ECO:0000259" key="7">
    <source>
        <dbReference type="Pfam" id="PF00171"/>
    </source>
</evidence>
<sequence length="351" mass="37888">MVKAALQACGHSPDLIQPIICWPSEADHLTSHPDISHITFIGSRPTAHKVARSAAKRLTPVCLELGGKDPAIVLDDVKDLHKVASILMRGTFQSAGQNCIGIERIICLPEIYAELIDILTMRIKSLRVGSSLEDEEGVDVGAMINGDRFQHLESLISEAVSQGARCLAGGQRYEHPKHPEGHYFSATLIVDVTSSMRIAQEEVFAPICLLMRASSIDEAINIANSTPHALGASVFGAAKVKLDRVVTEVHAGMMSVNDFGVFYAVSLPFGGVKESGYGRFGGQEGLRGLCNTKAVCRDRSPSLLSTSIPGALDYPIPDVVKGWQMCKGVIQLGYAERWRKAGGLWKVVRSS</sequence>
<evidence type="ECO:0000256" key="3">
    <source>
        <dbReference type="ARBA" id="ARBA00024226"/>
    </source>
</evidence>
<dbReference type="Pfam" id="PF00171">
    <property type="entry name" value="Aldedh"/>
    <property type="match status" value="1"/>
</dbReference>
<dbReference type="FunFam" id="3.40.309.10:FF:000024">
    <property type="entry name" value="Betaine aldehyde dehydrogenase"/>
    <property type="match status" value="1"/>
</dbReference>
<dbReference type="PROSITE" id="PS00070">
    <property type="entry name" value="ALDEHYDE_DEHYDR_CYS"/>
    <property type="match status" value="1"/>
</dbReference>
<dbReference type="GO" id="GO:0004029">
    <property type="term" value="F:aldehyde dehydrogenase (NAD+) activity"/>
    <property type="evidence" value="ECO:0007669"/>
    <property type="project" value="UniProtKB-EC"/>
</dbReference>
<feature type="active site" evidence="5">
    <location>
        <position position="64"/>
    </location>
</feature>
<dbReference type="InterPro" id="IPR016161">
    <property type="entry name" value="Ald_DH/histidinol_DH"/>
</dbReference>
<accession>A0AA43QF66</accession>
<evidence type="ECO:0000313" key="9">
    <source>
        <dbReference type="Proteomes" id="UP001161017"/>
    </source>
</evidence>
<proteinExistence type="inferred from homology"/>
<evidence type="ECO:0000256" key="1">
    <source>
        <dbReference type="ARBA" id="ARBA00009986"/>
    </source>
</evidence>
<comment type="catalytic activity">
    <reaction evidence="4">
        <text>an aldehyde + NAD(+) + H2O = a carboxylate + NADH + 2 H(+)</text>
        <dbReference type="Rhea" id="RHEA:16185"/>
        <dbReference type="ChEBI" id="CHEBI:15377"/>
        <dbReference type="ChEBI" id="CHEBI:15378"/>
        <dbReference type="ChEBI" id="CHEBI:17478"/>
        <dbReference type="ChEBI" id="CHEBI:29067"/>
        <dbReference type="ChEBI" id="CHEBI:57540"/>
        <dbReference type="ChEBI" id="CHEBI:57945"/>
        <dbReference type="EC" id="1.2.1.3"/>
    </reaction>
</comment>
<dbReference type="Gene3D" id="3.40.605.10">
    <property type="entry name" value="Aldehyde Dehydrogenase, Chain A, domain 1"/>
    <property type="match status" value="1"/>
</dbReference>
<comment type="caution">
    <text evidence="8">The sequence shown here is derived from an EMBL/GenBank/DDBJ whole genome shotgun (WGS) entry which is preliminary data.</text>
</comment>
<dbReference type="InterPro" id="IPR016163">
    <property type="entry name" value="Ald_DH_C"/>
</dbReference>
<keyword evidence="2 6" id="KW-0560">Oxidoreductase</keyword>
<dbReference type="Proteomes" id="UP001161017">
    <property type="component" value="Unassembled WGS sequence"/>
</dbReference>
<dbReference type="AlphaFoldDB" id="A0AA43QF66"/>
<name>A0AA43QF66_9LECA</name>
<keyword evidence="9" id="KW-1185">Reference proteome</keyword>
<evidence type="ECO:0000256" key="5">
    <source>
        <dbReference type="PROSITE-ProRule" id="PRU10007"/>
    </source>
</evidence>
<dbReference type="SUPFAM" id="SSF53720">
    <property type="entry name" value="ALDH-like"/>
    <property type="match status" value="1"/>
</dbReference>
<protein>
    <recommendedName>
        <fullName evidence="3">aldehyde dehydrogenase (NAD(+))</fullName>
        <ecNumber evidence="3">1.2.1.3</ecNumber>
    </recommendedName>
</protein>
<dbReference type="InterPro" id="IPR016162">
    <property type="entry name" value="Ald_DH_N"/>
</dbReference>
<evidence type="ECO:0000313" key="8">
    <source>
        <dbReference type="EMBL" id="MDI1485443.1"/>
    </source>
</evidence>
<dbReference type="InterPro" id="IPR029510">
    <property type="entry name" value="Ald_DH_CS_GLU"/>
</dbReference>
<evidence type="ECO:0000256" key="4">
    <source>
        <dbReference type="ARBA" id="ARBA00049194"/>
    </source>
</evidence>
<reference evidence="8" key="1">
    <citation type="journal article" date="2023" name="Genome Biol. Evol.">
        <title>First Whole Genome Sequence and Flow Cytometry Genome Size Data for the Lichen-Forming Fungus Ramalina farinacea (Ascomycota).</title>
        <authorList>
            <person name="Llewellyn T."/>
            <person name="Mian S."/>
            <person name="Hill R."/>
            <person name="Leitch I.J."/>
            <person name="Gaya E."/>
        </authorList>
    </citation>
    <scope>NUCLEOTIDE SEQUENCE</scope>
    <source>
        <strain evidence="8">LIQ254RAFAR</strain>
    </source>
</reference>
<feature type="domain" description="Aldehyde dehydrogenase" evidence="7">
    <location>
        <begin position="7"/>
        <end position="295"/>
    </location>
</feature>
<evidence type="ECO:0000256" key="6">
    <source>
        <dbReference type="RuleBase" id="RU003345"/>
    </source>
</evidence>
<dbReference type="InterPro" id="IPR015590">
    <property type="entry name" value="Aldehyde_DH_dom"/>
</dbReference>
<dbReference type="InterPro" id="IPR016160">
    <property type="entry name" value="Ald_DH_CS_CYS"/>
</dbReference>
<dbReference type="PROSITE" id="PS00687">
    <property type="entry name" value="ALDEHYDE_DEHYDR_GLU"/>
    <property type="match status" value="1"/>
</dbReference>
<organism evidence="8 9">
    <name type="scientific">Ramalina farinacea</name>
    <dbReference type="NCBI Taxonomy" id="258253"/>
    <lineage>
        <taxon>Eukaryota</taxon>
        <taxon>Fungi</taxon>
        <taxon>Dikarya</taxon>
        <taxon>Ascomycota</taxon>
        <taxon>Pezizomycotina</taxon>
        <taxon>Lecanoromycetes</taxon>
        <taxon>OSLEUM clade</taxon>
        <taxon>Lecanoromycetidae</taxon>
        <taxon>Lecanorales</taxon>
        <taxon>Lecanorineae</taxon>
        <taxon>Ramalinaceae</taxon>
        <taxon>Ramalina</taxon>
    </lineage>
</organism>
<dbReference type="PANTHER" id="PTHR11699">
    <property type="entry name" value="ALDEHYDE DEHYDROGENASE-RELATED"/>
    <property type="match status" value="1"/>
</dbReference>
<dbReference type="Gene3D" id="3.40.309.10">
    <property type="entry name" value="Aldehyde Dehydrogenase, Chain A, domain 2"/>
    <property type="match status" value="1"/>
</dbReference>
<comment type="similarity">
    <text evidence="1 6">Belongs to the aldehyde dehydrogenase family.</text>
</comment>
<evidence type="ECO:0000256" key="2">
    <source>
        <dbReference type="ARBA" id="ARBA00023002"/>
    </source>
</evidence>
<dbReference type="EMBL" id="JAPUFD010000001">
    <property type="protein sequence ID" value="MDI1485443.1"/>
    <property type="molecule type" value="Genomic_DNA"/>
</dbReference>